<dbReference type="EMBL" id="JAABOE010000079">
    <property type="protein sequence ID" value="KAF3169584.1"/>
    <property type="molecule type" value="Genomic_DNA"/>
</dbReference>
<dbReference type="AlphaFoldDB" id="A0A7C8PIN9"/>
<sequence>MAQSSRVILRMNFEEEDYPSNLRAVQESRGDITKASVEGIVETESTADSCEVYRGSDDGFQYESCYHRPSHWTYEVEPIVMMHKKHDLISRPEDLSFTPCKCSNKSQVENYGDEDKILERNRPGVSVPLETWLKEGEHVGPNLIIFKGFETVSSGAELGIDSLSLSSNEPEAVIKTDEALHDGNTVSTLGIKNKLRIQSHLPSENEEIPIDLEEEVCGTTANFIFLANLSARFACPFAKLDPAAYRSCMIVNHRDVSGIRDHLEERHGLQNLPSFDYKVDPSTYWGELFTSVLLHGQEKYIEPQHHSPYFDFSTLLQDASDLRRTKRSGVTIVERDGALMPSEDDKNGLLWTSADQKLDLYSRYSTNNPGDLSALMVLDYLSAVLISDEAAKRWLATESQHLASYTQYGVNTGTRSRAKEHHNKDLPVSNTCSCGAEVSSKKSRQKRSEKKKQRRRLRYAGDRGSGDEDDEEAPEKRNPQSGTYRYLKKSWRCPYSIIRCENHKKCWLDRRGEIMRQDVAGISVTRYGIGQQTGYSLVAEYWSTPQKIGPQEHSMIPTQASDAVKAKADTINPQPMGISAIPEGSVEQGQVTQSQNPTVLSPPRLGKRAANTSHKANSNDVHLRNEILAPQTGDLEIVINVRRRLALGNEGGPVVRTMKFRSLEELRSGFVGRMRKQFHGSSFGWAHPRWQLQGLKTGARSRRGNAFINDPTT</sequence>
<evidence type="ECO:0000313" key="2">
    <source>
        <dbReference type="EMBL" id="KAF3169584.1"/>
    </source>
</evidence>
<gene>
    <name evidence="2" type="ORF">TWF788_010412</name>
</gene>
<dbReference type="Proteomes" id="UP000479691">
    <property type="component" value="Unassembled WGS sequence"/>
</dbReference>
<accession>A0A7C8PIN9</accession>
<evidence type="ECO:0000256" key="1">
    <source>
        <dbReference type="SAM" id="MobiDB-lite"/>
    </source>
</evidence>
<organism evidence="2 3">
    <name type="scientific">Orbilia oligospora</name>
    <name type="common">Nematode-trapping fungus</name>
    <name type="synonym">Arthrobotrys oligospora</name>
    <dbReference type="NCBI Taxonomy" id="2813651"/>
    <lineage>
        <taxon>Eukaryota</taxon>
        <taxon>Fungi</taxon>
        <taxon>Dikarya</taxon>
        <taxon>Ascomycota</taxon>
        <taxon>Pezizomycotina</taxon>
        <taxon>Orbiliomycetes</taxon>
        <taxon>Orbiliales</taxon>
        <taxon>Orbiliaceae</taxon>
        <taxon>Orbilia</taxon>
    </lineage>
</organism>
<feature type="compositionally biased region" description="Basic residues" evidence="1">
    <location>
        <begin position="441"/>
        <end position="458"/>
    </location>
</feature>
<name>A0A7C8PIN9_ORBOL</name>
<reference evidence="2 3" key="1">
    <citation type="submission" date="2019-06" db="EMBL/GenBank/DDBJ databases">
        <authorList>
            <person name="Palmer J.M."/>
        </authorList>
    </citation>
    <scope>NUCLEOTIDE SEQUENCE [LARGE SCALE GENOMIC DNA]</scope>
    <source>
        <strain evidence="2 3">TWF788</strain>
    </source>
</reference>
<proteinExistence type="predicted"/>
<protein>
    <submittedName>
        <fullName evidence="2">Uncharacterized protein</fullName>
    </submittedName>
</protein>
<evidence type="ECO:0000313" key="3">
    <source>
        <dbReference type="Proteomes" id="UP000479691"/>
    </source>
</evidence>
<feature type="region of interest" description="Disordered" evidence="1">
    <location>
        <begin position="591"/>
        <end position="617"/>
    </location>
</feature>
<feature type="region of interest" description="Disordered" evidence="1">
    <location>
        <begin position="414"/>
        <end position="481"/>
    </location>
</feature>
<comment type="caution">
    <text evidence="2">The sequence shown here is derived from an EMBL/GenBank/DDBJ whole genome shotgun (WGS) entry which is preliminary data.</text>
</comment>